<dbReference type="Pfam" id="PF07103">
    <property type="entry name" value="DUF1365"/>
    <property type="match status" value="1"/>
</dbReference>
<evidence type="ECO:0000313" key="1">
    <source>
        <dbReference type="EMBL" id="AYF75862.1"/>
    </source>
</evidence>
<reference evidence="1 2" key="1">
    <citation type="submission" date="2018-09" db="EMBL/GenBank/DDBJ databases">
        <title>Nocardia yunnanensis sp. nov., an actinomycete isolated from a soil sample.</title>
        <authorList>
            <person name="Zhang J."/>
        </authorList>
    </citation>
    <scope>NUCLEOTIDE SEQUENCE [LARGE SCALE GENOMIC DNA]</scope>
    <source>
        <strain evidence="1 2">CFHS0054</strain>
    </source>
</reference>
<dbReference type="EMBL" id="CP032568">
    <property type="protein sequence ID" value="AYF75862.1"/>
    <property type="molecule type" value="Genomic_DNA"/>
</dbReference>
<evidence type="ECO:0000313" key="2">
    <source>
        <dbReference type="Proteomes" id="UP000267164"/>
    </source>
</evidence>
<dbReference type="KEGG" id="nyu:D7D52_20710"/>
<proteinExistence type="predicted"/>
<gene>
    <name evidence="1" type="ORF">D7D52_20710</name>
</gene>
<keyword evidence="2" id="KW-1185">Reference proteome</keyword>
<organism evidence="1 2">
    <name type="scientific">Nocardia yunnanensis</name>
    <dbReference type="NCBI Taxonomy" id="2382165"/>
    <lineage>
        <taxon>Bacteria</taxon>
        <taxon>Bacillati</taxon>
        <taxon>Actinomycetota</taxon>
        <taxon>Actinomycetes</taxon>
        <taxon>Mycobacteriales</taxon>
        <taxon>Nocardiaceae</taxon>
        <taxon>Nocardia</taxon>
    </lineage>
</organism>
<protein>
    <submittedName>
        <fullName evidence="1">DUF1365 domain-containing protein</fullName>
    </submittedName>
</protein>
<dbReference type="InterPro" id="IPR010775">
    <property type="entry name" value="DUF1365"/>
</dbReference>
<dbReference type="AlphaFoldDB" id="A0A386ZDC6"/>
<name>A0A386ZDC6_9NOCA</name>
<dbReference type="Proteomes" id="UP000267164">
    <property type="component" value="Chromosome"/>
</dbReference>
<dbReference type="PANTHER" id="PTHR33973">
    <property type="entry name" value="OS07G0153300 PROTEIN"/>
    <property type="match status" value="1"/>
</dbReference>
<sequence>MTIAPALYLTRLRHIRRAPVHHEFEYRGYSWYFDLDAPPRPPLPLRPFGYFRAVDHLEGPGTDLRARVDRVLAEHGIDRADGPVTALMGARALGYAFDPLTVFWCHDRGGRLRCAIAEVHNTYGGRHAYVLFPDAHGRAETEKRFYVSPFNAVDGRYRLRIPEPGDELALHITLRTDDLPPFYASMTGHRLPVTTATVLRAHLRAPLSPWLTAARIRRHGIALWAKGVPVVPRPSAPAPRRISL</sequence>
<accession>A0A386ZDC6</accession>
<dbReference type="PANTHER" id="PTHR33973:SF4">
    <property type="entry name" value="OS07G0153300 PROTEIN"/>
    <property type="match status" value="1"/>
</dbReference>
<dbReference type="RefSeq" id="WP_120738789.1">
    <property type="nucleotide sequence ID" value="NZ_CP032568.1"/>
</dbReference>
<dbReference type="OrthoDB" id="9778801at2"/>